<accession>A0ACC2KSG9</accession>
<sequence length="435" mass="49478">MNTPRREKVIVKRSSEFEDTSNSMYNSGQPTRQDSSSGYSLRSHGRWGILSSRSNHRDEESQIGCESVIPDLCKSSLFYSDQNLCFAEILPPSEVRARIEVAVLKFLKNLNSRYPAISDLSLVSRRSNNSRFRCGLLGDVSSIFLSYAFCTRSLMKGNDAKAFIRVWKVMELCYQILIQEKQVTQRELFYKLISNSPDYFTSQDQVNRTVQDVIALLRCSRQSLGIMASTRGSVVGRLLLQELNQEVVDCSVLGSAGYAVTGDLSLLQKLDLHSDARYIIVVEKDAIFQRLAEDRLFDQIPCILITAKGYPDMATRFFLHRLSKSFPDLPILALVDWNPAGLAILCTYKFGSIGMGLEAYRYACNVKWLGLRGDDLQLIPEHAFIPMKPRDLQVAQSLMSSNMLQDKYQEELTLMEDCTSQLRLRFKFKLILQNI</sequence>
<organism evidence="1 2">
    <name type="scientific">Persea americana</name>
    <name type="common">Avocado</name>
    <dbReference type="NCBI Taxonomy" id="3435"/>
    <lineage>
        <taxon>Eukaryota</taxon>
        <taxon>Viridiplantae</taxon>
        <taxon>Streptophyta</taxon>
        <taxon>Embryophyta</taxon>
        <taxon>Tracheophyta</taxon>
        <taxon>Spermatophyta</taxon>
        <taxon>Magnoliopsida</taxon>
        <taxon>Magnoliidae</taxon>
        <taxon>Laurales</taxon>
        <taxon>Lauraceae</taxon>
        <taxon>Persea</taxon>
    </lineage>
</organism>
<proteinExistence type="predicted"/>
<comment type="caution">
    <text evidence="1">The sequence shown here is derived from an EMBL/GenBank/DDBJ whole genome shotgun (WGS) entry which is preliminary data.</text>
</comment>
<keyword evidence="2" id="KW-1185">Reference proteome</keyword>
<dbReference type="Proteomes" id="UP001234297">
    <property type="component" value="Chromosome 11"/>
</dbReference>
<reference evidence="1 2" key="1">
    <citation type="journal article" date="2022" name="Hortic Res">
        <title>A haplotype resolved chromosomal level avocado genome allows analysis of novel avocado genes.</title>
        <authorList>
            <person name="Nath O."/>
            <person name="Fletcher S.J."/>
            <person name="Hayward A."/>
            <person name="Shaw L.M."/>
            <person name="Masouleh A.K."/>
            <person name="Furtado A."/>
            <person name="Henry R.J."/>
            <person name="Mitter N."/>
        </authorList>
    </citation>
    <scope>NUCLEOTIDE SEQUENCE [LARGE SCALE GENOMIC DNA]</scope>
    <source>
        <strain evidence="2">cv. Hass</strain>
    </source>
</reference>
<protein>
    <submittedName>
        <fullName evidence="1">Uncharacterized protein</fullName>
    </submittedName>
</protein>
<evidence type="ECO:0000313" key="2">
    <source>
        <dbReference type="Proteomes" id="UP001234297"/>
    </source>
</evidence>
<evidence type="ECO:0000313" key="1">
    <source>
        <dbReference type="EMBL" id="KAJ8624007.1"/>
    </source>
</evidence>
<name>A0ACC2KSG9_PERAE</name>
<gene>
    <name evidence="1" type="ORF">MRB53_032537</name>
</gene>
<dbReference type="EMBL" id="CM056819">
    <property type="protein sequence ID" value="KAJ8624007.1"/>
    <property type="molecule type" value="Genomic_DNA"/>
</dbReference>